<dbReference type="OrthoDB" id="1901244at2759"/>
<dbReference type="Pfam" id="PF06884">
    <property type="entry name" value="DUF1264"/>
    <property type="match status" value="1"/>
</dbReference>
<comment type="similarity">
    <text evidence="1">Belongs to the OBAP family.</text>
</comment>
<dbReference type="GO" id="GO:0003677">
    <property type="term" value="F:DNA binding"/>
    <property type="evidence" value="ECO:0007669"/>
    <property type="project" value="InterPro"/>
</dbReference>
<dbReference type="PANTHER" id="PTHR47431">
    <property type="entry name" value="ZN(II)2CYS6 TRANSCRIPTION FACTOR (EUROFUNG)-RELATED"/>
    <property type="match status" value="1"/>
</dbReference>
<organism evidence="4 5">
    <name type="scientific">Friedmanniomyces endolithicus</name>
    <dbReference type="NCBI Taxonomy" id="329885"/>
    <lineage>
        <taxon>Eukaryota</taxon>
        <taxon>Fungi</taxon>
        <taxon>Dikarya</taxon>
        <taxon>Ascomycota</taxon>
        <taxon>Pezizomycotina</taxon>
        <taxon>Dothideomycetes</taxon>
        <taxon>Dothideomycetidae</taxon>
        <taxon>Mycosphaerellales</taxon>
        <taxon>Teratosphaeriaceae</taxon>
        <taxon>Friedmanniomyces</taxon>
    </lineage>
</organism>
<evidence type="ECO:0000256" key="2">
    <source>
        <dbReference type="ARBA" id="ARBA00023242"/>
    </source>
</evidence>
<accession>A0A4U0UWB0</accession>
<gene>
    <name evidence="4" type="ORF">B0A54_10464</name>
</gene>
<dbReference type="AlphaFoldDB" id="A0A4U0UWB0"/>
<name>A0A4U0UWB0_9PEZI</name>
<evidence type="ECO:0000313" key="5">
    <source>
        <dbReference type="Proteomes" id="UP000310066"/>
    </source>
</evidence>
<protein>
    <recommendedName>
        <fullName evidence="3">Xylanolytic transcriptional activator regulatory domain-containing protein</fullName>
    </recommendedName>
</protein>
<dbReference type="STRING" id="329885.A0A4U0UWB0"/>
<comment type="caution">
    <text evidence="4">The sequence shown here is derived from an EMBL/GenBank/DDBJ whole genome shotgun (WGS) entry which is preliminary data.</text>
</comment>
<dbReference type="PANTHER" id="PTHR47431:SF2">
    <property type="entry name" value="ZN(II)2CYS6 TRANSCRIPTION FACTOR (EUROFUNG)"/>
    <property type="match status" value="1"/>
</dbReference>
<dbReference type="GO" id="GO:0008270">
    <property type="term" value="F:zinc ion binding"/>
    <property type="evidence" value="ECO:0007669"/>
    <property type="project" value="InterPro"/>
</dbReference>
<dbReference type="EMBL" id="NAJP01000039">
    <property type="protein sequence ID" value="TKA39445.1"/>
    <property type="molecule type" value="Genomic_DNA"/>
</dbReference>
<proteinExistence type="inferred from homology"/>
<dbReference type="GO" id="GO:0006351">
    <property type="term" value="P:DNA-templated transcription"/>
    <property type="evidence" value="ECO:0007669"/>
    <property type="project" value="InterPro"/>
</dbReference>
<dbReference type="InterPro" id="IPR007219">
    <property type="entry name" value="XnlR_reg_dom"/>
</dbReference>
<evidence type="ECO:0000313" key="4">
    <source>
        <dbReference type="EMBL" id="TKA39445.1"/>
    </source>
</evidence>
<sequence>MANPEYKPFKSIHEFLTAVHIYADEAKQGITRYVEATHYCAHVRKDLRQCLIYDSHEQDAKLIGVEYMVSKEIYDSFEPEEQKLWHSHEYEVKSGMLILPKPAGYTDKEWEAAELQAMEEIIHLYGKTWHFWQVDAGHEYPLGHPVLMGSAINADQLDLNTAMAKRNKTFGVHHEEKAEARKDLQPHSIHPNDELADLPKDSPYAVQSLLLYAICLYAGSERAKAVRILARASDLAIELALNRADYASTYGMQDALVEESWRRTWWELYVVDGSFAAMQRQTTFRCNAVELTAYLPCEDNVYREGMLPPQPATLEQLDSRFFADEEQPFASACYRIEAIRIMGQVLAASNGGENCPDDIQAVDNAIAAWRLHLPFAKTGIIDRFGEVDQMILQAHAFIYTATIILHFPRSELPLTLPTAADIACAARMTQASPTSAQHATKAISASKDLSDLAGLPVDKYSPLFTCGLVFACIVQLSACSAHPHDCITQHRDRVALMTGVLKSIGRSWAIARDVILHLNKIANGVFRPHDTTGVVMCQPFMDSGVDVDSMFNNMSWLDFFPAGDMSGMDDIV</sequence>
<keyword evidence="2" id="KW-0539">Nucleus</keyword>
<evidence type="ECO:0000256" key="1">
    <source>
        <dbReference type="ARBA" id="ARBA00009740"/>
    </source>
</evidence>
<evidence type="ECO:0000259" key="3">
    <source>
        <dbReference type="Pfam" id="PF04082"/>
    </source>
</evidence>
<reference evidence="4 5" key="1">
    <citation type="submission" date="2017-03" db="EMBL/GenBank/DDBJ databases">
        <title>Genomes of endolithic fungi from Antarctica.</title>
        <authorList>
            <person name="Coleine C."/>
            <person name="Masonjones S."/>
            <person name="Stajich J.E."/>
        </authorList>
    </citation>
    <scope>NUCLEOTIDE SEQUENCE [LARGE SCALE GENOMIC DNA]</scope>
    <source>
        <strain evidence="4 5">CCFEE 5311</strain>
    </source>
</reference>
<dbReference type="CDD" id="cd12148">
    <property type="entry name" value="fungal_TF_MHR"/>
    <property type="match status" value="1"/>
</dbReference>
<dbReference type="Proteomes" id="UP000310066">
    <property type="component" value="Unassembled WGS sequence"/>
</dbReference>
<feature type="domain" description="Xylanolytic transcriptional activator regulatory" evidence="3">
    <location>
        <begin position="196"/>
        <end position="318"/>
    </location>
</feature>
<dbReference type="Pfam" id="PF04082">
    <property type="entry name" value="Fungal_trans"/>
    <property type="match status" value="1"/>
</dbReference>
<dbReference type="InterPro" id="IPR010686">
    <property type="entry name" value="OBAP-like"/>
</dbReference>